<keyword evidence="2 3" id="KW-0548">Nucleotidyltransferase</keyword>
<accession>A0A5M9HAF7</accession>
<feature type="site" description="Positions MEP for the nucleophilic attack" evidence="3">
    <location>
        <position position="151"/>
    </location>
</feature>
<keyword evidence="1 3" id="KW-0808">Transferase</keyword>
<dbReference type="PANTHER" id="PTHR32125:SF4">
    <property type="entry name" value="2-C-METHYL-D-ERYTHRITOL 4-PHOSPHATE CYTIDYLYLTRANSFERASE, CHLOROPLASTIC"/>
    <property type="match status" value="1"/>
</dbReference>
<dbReference type="HAMAP" id="MF_00108">
    <property type="entry name" value="IspD"/>
    <property type="match status" value="1"/>
</dbReference>
<comment type="catalytic activity">
    <reaction evidence="3">
        <text>2-C-methyl-D-erythritol 4-phosphate + CTP + H(+) = 4-CDP-2-C-methyl-D-erythritol + diphosphate</text>
        <dbReference type="Rhea" id="RHEA:13429"/>
        <dbReference type="ChEBI" id="CHEBI:15378"/>
        <dbReference type="ChEBI" id="CHEBI:33019"/>
        <dbReference type="ChEBI" id="CHEBI:37563"/>
        <dbReference type="ChEBI" id="CHEBI:57823"/>
        <dbReference type="ChEBI" id="CHEBI:58262"/>
        <dbReference type="EC" id="2.7.7.60"/>
    </reaction>
</comment>
<feature type="site" description="Transition state stabilizer" evidence="3">
    <location>
        <position position="22"/>
    </location>
</feature>
<dbReference type="RefSeq" id="WP_141815575.1">
    <property type="nucleotide sequence ID" value="NZ_VFPL01000001.1"/>
</dbReference>
<dbReference type="InterPro" id="IPR001228">
    <property type="entry name" value="IspD"/>
</dbReference>
<dbReference type="SUPFAM" id="SSF53448">
    <property type="entry name" value="Nucleotide-diphospho-sugar transferases"/>
    <property type="match status" value="1"/>
</dbReference>
<dbReference type="AlphaFoldDB" id="A0A5M9HAF7"/>
<dbReference type="Gene3D" id="3.90.550.10">
    <property type="entry name" value="Spore Coat Polysaccharide Biosynthesis Protein SpsA, Chain A"/>
    <property type="match status" value="1"/>
</dbReference>
<evidence type="ECO:0000313" key="5">
    <source>
        <dbReference type="Proteomes" id="UP000322918"/>
    </source>
</evidence>
<reference evidence="4 5" key="1">
    <citation type="submission" date="2019-09" db="EMBL/GenBank/DDBJ databases">
        <title>Pararcticibacter amylolyticus gen. nov., sp. nov., isolated from a rottenly hemp rope, and reclassification of Pedobacter tournemirensis as Pararcticibacter tournemirensis comb. nov.</title>
        <authorList>
            <person name="Cai Y."/>
        </authorList>
    </citation>
    <scope>NUCLEOTIDE SEQUENCE [LARGE SCALE GENOMIC DNA]</scope>
    <source>
        <strain evidence="4 5">TF5-37.2-LB10</strain>
    </source>
</reference>
<evidence type="ECO:0000256" key="2">
    <source>
        <dbReference type="ARBA" id="ARBA00022695"/>
    </source>
</evidence>
<feature type="site" description="Transition state stabilizer" evidence="3">
    <location>
        <position position="15"/>
    </location>
</feature>
<dbReference type="InterPro" id="IPR034683">
    <property type="entry name" value="IspD/TarI"/>
</dbReference>
<evidence type="ECO:0000313" key="4">
    <source>
        <dbReference type="EMBL" id="KAA8483640.1"/>
    </source>
</evidence>
<dbReference type="Proteomes" id="UP000322918">
    <property type="component" value="Unassembled WGS sequence"/>
</dbReference>
<dbReference type="EC" id="2.7.7.60" evidence="3"/>
<dbReference type="GO" id="GO:0050518">
    <property type="term" value="F:2-C-methyl-D-erythritol 4-phosphate cytidylyltransferase activity"/>
    <property type="evidence" value="ECO:0007669"/>
    <property type="project" value="UniProtKB-UniRule"/>
</dbReference>
<keyword evidence="3" id="KW-0414">Isoprene biosynthesis</keyword>
<dbReference type="PANTHER" id="PTHR32125">
    <property type="entry name" value="2-C-METHYL-D-ERYTHRITOL 4-PHOSPHATE CYTIDYLYLTRANSFERASE, CHLOROPLASTIC"/>
    <property type="match status" value="1"/>
</dbReference>
<dbReference type="NCBIfam" id="NF001186">
    <property type="entry name" value="PRK00155.2-3"/>
    <property type="match status" value="1"/>
</dbReference>
<keyword evidence="5" id="KW-1185">Reference proteome</keyword>
<dbReference type="CDD" id="cd02516">
    <property type="entry name" value="CDP-ME_synthetase"/>
    <property type="match status" value="1"/>
</dbReference>
<evidence type="ECO:0000256" key="1">
    <source>
        <dbReference type="ARBA" id="ARBA00022679"/>
    </source>
</evidence>
<dbReference type="InterPro" id="IPR029044">
    <property type="entry name" value="Nucleotide-diphossugar_trans"/>
</dbReference>
<name>A0A5M9HAF7_9SPHI</name>
<dbReference type="InterPro" id="IPR050088">
    <property type="entry name" value="IspD/TarI_cytidylyltransf_bact"/>
</dbReference>
<feature type="site" description="Positions MEP for the nucleophilic attack" evidence="3">
    <location>
        <position position="205"/>
    </location>
</feature>
<protein>
    <recommendedName>
        <fullName evidence="3">2-C-methyl-D-erythritol 4-phosphate cytidylyltransferase</fullName>
        <ecNumber evidence="3">2.7.7.60</ecNumber>
    </recommendedName>
    <alternativeName>
        <fullName evidence="3">4-diphosphocytidyl-2C-methyl-D-erythritol synthase</fullName>
    </alternativeName>
    <alternativeName>
        <fullName evidence="3">MEP cytidylyltransferase</fullName>
        <shortName evidence="3">MCT</shortName>
    </alternativeName>
</protein>
<comment type="caution">
    <text evidence="4">The sequence shown here is derived from an EMBL/GenBank/DDBJ whole genome shotgun (WGS) entry which is preliminary data.</text>
</comment>
<dbReference type="NCBIfam" id="TIGR00453">
    <property type="entry name" value="ispD"/>
    <property type="match status" value="1"/>
</dbReference>
<sequence>MKFYAIIVAGGSGSRMNSEIPKQFIPLLGKPVLMHTIEAFYYSDLKPRILLVLNHNFHSFWDELCRKYDFSVPHKVIEGGTERFYSVKNALDMIHDESAIAIHDAVRPVIDNELITRCFSEALIHKAVVPVIESRDSLRKKNKETTSAIAREDILIVQTPQVFESSLLKRAYEQNYSKDFTDDASVVEKAGGKIHITSGDFKNIKVTYPEDLEVASLFLKIQAQKKSGL</sequence>
<dbReference type="GO" id="GO:0019288">
    <property type="term" value="P:isopentenyl diphosphate biosynthetic process, methylerythritol 4-phosphate pathway"/>
    <property type="evidence" value="ECO:0007669"/>
    <property type="project" value="UniProtKB-UniRule"/>
</dbReference>
<dbReference type="FunFam" id="3.90.550.10:FF:000003">
    <property type="entry name" value="2-C-methyl-D-erythritol 4-phosphate cytidylyltransferase"/>
    <property type="match status" value="1"/>
</dbReference>
<dbReference type="OrthoDB" id="9806837at2"/>
<comment type="function">
    <text evidence="3">Catalyzes the formation of 4-diphosphocytidyl-2-C-methyl-D-erythritol from CTP and 2-C-methyl-D-erythritol 4-phosphate (MEP).</text>
</comment>
<comment type="similarity">
    <text evidence="3">Belongs to the IspD/TarI cytidylyltransferase family. IspD subfamily.</text>
</comment>
<gene>
    <name evidence="3" type="primary">ispD</name>
    <name evidence="4" type="ORF">F1649_08690</name>
</gene>
<comment type="pathway">
    <text evidence="3">Isoprenoid biosynthesis; isopentenyl diphosphate biosynthesis via DXP pathway; isopentenyl diphosphate from 1-deoxy-D-xylulose 5-phosphate: step 2/6.</text>
</comment>
<dbReference type="Pfam" id="PF01128">
    <property type="entry name" value="IspD"/>
    <property type="match status" value="1"/>
</dbReference>
<evidence type="ECO:0000256" key="3">
    <source>
        <dbReference type="HAMAP-Rule" id="MF_00108"/>
    </source>
</evidence>
<dbReference type="EMBL" id="VWNE01000011">
    <property type="protein sequence ID" value="KAA8483640.1"/>
    <property type="molecule type" value="Genomic_DNA"/>
</dbReference>
<proteinExistence type="inferred from homology"/>
<dbReference type="UniPathway" id="UPA00056">
    <property type="reaction ID" value="UER00093"/>
</dbReference>
<organism evidence="4 5">
    <name type="scientific">Arcticibacter tournemirensis</name>
    <dbReference type="NCBI Taxonomy" id="699437"/>
    <lineage>
        <taxon>Bacteria</taxon>
        <taxon>Pseudomonadati</taxon>
        <taxon>Bacteroidota</taxon>
        <taxon>Sphingobacteriia</taxon>
        <taxon>Sphingobacteriales</taxon>
        <taxon>Sphingobacteriaceae</taxon>
        <taxon>Arcticibacter</taxon>
    </lineage>
</organism>